<dbReference type="GO" id="GO:0016491">
    <property type="term" value="F:oxidoreductase activity"/>
    <property type="evidence" value="ECO:0007669"/>
    <property type="project" value="InterPro"/>
</dbReference>
<feature type="domain" description="4Fe-4S ferredoxin-type" evidence="15">
    <location>
        <begin position="143"/>
        <end position="173"/>
    </location>
</feature>
<dbReference type="InterPro" id="IPR036010">
    <property type="entry name" value="2Fe-2S_ferredoxin-like_sf"/>
</dbReference>
<dbReference type="GO" id="GO:0051539">
    <property type="term" value="F:4 iron, 4 sulfur cluster binding"/>
    <property type="evidence" value="ECO:0007669"/>
    <property type="project" value="UniProtKB-KW"/>
</dbReference>
<dbReference type="FunFam" id="3.10.20.740:FF:000004">
    <property type="entry name" value="NADH-quinone oxidoreductase"/>
    <property type="match status" value="1"/>
</dbReference>
<evidence type="ECO:0000313" key="17">
    <source>
        <dbReference type="EMBL" id="AXC15117.1"/>
    </source>
</evidence>
<keyword evidence="9" id="KW-0408">Iron</keyword>
<evidence type="ECO:0000256" key="9">
    <source>
        <dbReference type="ARBA" id="ARBA00023004"/>
    </source>
</evidence>
<dbReference type="SMART" id="SM00929">
    <property type="entry name" value="NADH-G_4Fe-4S_3"/>
    <property type="match status" value="1"/>
</dbReference>
<comment type="cofactor">
    <cofactor evidence="13">
        <name>[2Fe-2S] cluster</name>
        <dbReference type="ChEBI" id="CHEBI:190135"/>
    </cofactor>
</comment>
<keyword evidence="10" id="KW-0411">Iron-sulfur</keyword>
<keyword evidence="12" id="KW-0472">Membrane</keyword>
<comment type="subcellular location">
    <subcellularLocation>
        <location evidence="2">Membrane</location>
    </subcellularLocation>
</comment>
<dbReference type="CDD" id="cd00207">
    <property type="entry name" value="fer2"/>
    <property type="match status" value="1"/>
</dbReference>
<evidence type="ECO:0000256" key="4">
    <source>
        <dbReference type="ARBA" id="ARBA00022485"/>
    </source>
</evidence>
<dbReference type="PROSITE" id="PS51085">
    <property type="entry name" value="2FE2S_FER_2"/>
    <property type="match status" value="1"/>
</dbReference>
<evidence type="ECO:0000256" key="5">
    <source>
        <dbReference type="ARBA" id="ARBA00022714"/>
    </source>
</evidence>
<dbReference type="RefSeq" id="WP_114209750.1">
    <property type="nucleotide sequence ID" value="NZ_CP030840.1"/>
</dbReference>
<dbReference type="Gene3D" id="3.10.20.740">
    <property type="match status" value="1"/>
</dbReference>
<evidence type="ECO:0000256" key="1">
    <source>
        <dbReference type="ARBA" id="ARBA00001966"/>
    </source>
</evidence>
<dbReference type="EMBL" id="CP030840">
    <property type="protein sequence ID" value="AXC15117.1"/>
    <property type="molecule type" value="Genomic_DNA"/>
</dbReference>
<proteinExistence type="inferred from homology"/>
<dbReference type="GO" id="GO:0016020">
    <property type="term" value="C:membrane"/>
    <property type="evidence" value="ECO:0007669"/>
    <property type="project" value="UniProtKB-SubCell"/>
</dbReference>
<dbReference type="InterPro" id="IPR017900">
    <property type="entry name" value="4Fe4S_Fe_S_CS"/>
</dbReference>
<evidence type="ECO:0000256" key="13">
    <source>
        <dbReference type="ARBA" id="ARBA00034078"/>
    </source>
</evidence>
<evidence type="ECO:0000259" key="16">
    <source>
        <dbReference type="PROSITE" id="PS51839"/>
    </source>
</evidence>
<dbReference type="InterPro" id="IPR019574">
    <property type="entry name" value="NADH_UbQ_OxRdtase_Gsu_4Fe4S-bd"/>
</dbReference>
<dbReference type="SUPFAM" id="SSF54292">
    <property type="entry name" value="2Fe-2S ferredoxin-like"/>
    <property type="match status" value="1"/>
</dbReference>
<evidence type="ECO:0000256" key="8">
    <source>
        <dbReference type="ARBA" id="ARBA00022967"/>
    </source>
</evidence>
<sequence>MTVAADVKTLVIDGKHVSAGGDQTVLEVARENNIFIPTLCHLDGLSDVGACRLCLVEVKNSNKLTPACMLRVEEGMEVTTTSERLRHYRQTILELLFAERNHVCSVCVANGNCELQSLAQSQGLTHVRLPYRNPKLDVDASHERFVADHNRCILCTRCVRVCAEVEGAHVWDVMGRGVDSMVITDLHQPWGESSCTRCGKCVQVCPTGALSDKGKLGWDHPKHPEFLTYLNMMREAQ</sequence>
<dbReference type="Pfam" id="PF10588">
    <property type="entry name" value="NADH-G_4Fe-4S_3"/>
    <property type="match status" value="1"/>
</dbReference>
<dbReference type="PIRSF" id="PIRSF000309">
    <property type="entry name" value="NAD_red_hyd_HoxU"/>
    <property type="match status" value="1"/>
</dbReference>
<evidence type="ECO:0000259" key="15">
    <source>
        <dbReference type="PROSITE" id="PS51379"/>
    </source>
</evidence>
<dbReference type="Gene3D" id="3.30.70.20">
    <property type="match status" value="1"/>
</dbReference>
<dbReference type="FunFam" id="3.30.70.20:FF:000035">
    <property type="entry name" value="Iron hydrogenase 1"/>
    <property type="match status" value="1"/>
</dbReference>
<dbReference type="InterPro" id="IPR050157">
    <property type="entry name" value="PSI_iron-sulfur_center"/>
</dbReference>
<evidence type="ECO:0000256" key="11">
    <source>
        <dbReference type="ARBA" id="ARBA00023027"/>
    </source>
</evidence>
<dbReference type="GO" id="GO:0003677">
    <property type="term" value="F:DNA binding"/>
    <property type="evidence" value="ECO:0007669"/>
    <property type="project" value="UniProtKB-KW"/>
</dbReference>
<dbReference type="PROSITE" id="PS00198">
    <property type="entry name" value="4FE4S_FER_1"/>
    <property type="match status" value="1"/>
</dbReference>
<dbReference type="KEGG" id="abas:ACPOL_5873"/>
<evidence type="ECO:0000256" key="10">
    <source>
        <dbReference type="ARBA" id="ARBA00023014"/>
    </source>
</evidence>
<keyword evidence="11" id="KW-0520">NAD</keyword>
<evidence type="ECO:0000259" key="14">
    <source>
        <dbReference type="PROSITE" id="PS51085"/>
    </source>
</evidence>
<dbReference type="InterPro" id="IPR001041">
    <property type="entry name" value="2Fe-2S_ferredoxin-type"/>
</dbReference>
<dbReference type="Pfam" id="PF13510">
    <property type="entry name" value="Fer2_4"/>
    <property type="match status" value="1"/>
</dbReference>
<organism evidence="17 18">
    <name type="scientific">Acidisarcina polymorpha</name>
    <dbReference type="NCBI Taxonomy" id="2211140"/>
    <lineage>
        <taxon>Bacteria</taxon>
        <taxon>Pseudomonadati</taxon>
        <taxon>Acidobacteriota</taxon>
        <taxon>Terriglobia</taxon>
        <taxon>Terriglobales</taxon>
        <taxon>Acidobacteriaceae</taxon>
        <taxon>Acidisarcina</taxon>
    </lineage>
</organism>
<accession>A0A2Z5G8G4</accession>
<gene>
    <name evidence="17" type="ORF">ACPOL_5873</name>
</gene>
<feature type="domain" description="4Fe-4S His(Cys)3-ligated-type" evidence="16">
    <location>
        <begin position="84"/>
        <end position="123"/>
    </location>
</feature>
<feature type="domain" description="2Fe-2S ferredoxin-type" evidence="14">
    <location>
        <begin position="5"/>
        <end position="84"/>
    </location>
</feature>
<keyword evidence="7" id="KW-0677">Repeat</keyword>
<evidence type="ECO:0000256" key="3">
    <source>
        <dbReference type="ARBA" id="ARBA00005404"/>
    </source>
</evidence>
<evidence type="ECO:0000256" key="2">
    <source>
        <dbReference type="ARBA" id="ARBA00004370"/>
    </source>
</evidence>
<dbReference type="Proteomes" id="UP000253606">
    <property type="component" value="Chromosome"/>
</dbReference>
<keyword evidence="5" id="KW-0001">2Fe-2S</keyword>
<feature type="domain" description="4Fe-4S ferredoxin-type" evidence="15">
    <location>
        <begin position="186"/>
        <end position="215"/>
    </location>
</feature>
<dbReference type="InterPro" id="IPR017896">
    <property type="entry name" value="4Fe4S_Fe-S-bd"/>
</dbReference>
<dbReference type="PROSITE" id="PS51379">
    <property type="entry name" value="4FE4S_FER_2"/>
    <property type="match status" value="2"/>
</dbReference>
<dbReference type="GO" id="GO:0046872">
    <property type="term" value="F:metal ion binding"/>
    <property type="evidence" value="ECO:0007669"/>
    <property type="project" value="UniProtKB-KW"/>
</dbReference>
<dbReference type="InterPro" id="IPR054351">
    <property type="entry name" value="NADH_UbQ_OxRdtase_ferredoxin"/>
</dbReference>
<protein>
    <submittedName>
        <fullName evidence="17">NAD-reducing hydrogenase subunit HoxU</fullName>
    </submittedName>
</protein>
<comment type="cofactor">
    <cofactor evidence="1">
        <name>[4Fe-4S] cluster</name>
        <dbReference type="ChEBI" id="CHEBI:49883"/>
    </cofactor>
</comment>
<reference evidence="17 18" key="1">
    <citation type="journal article" date="2018" name="Front. Microbiol.">
        <title>Hydrolytic Capabilities as a Key to Environmental Success: Chitinolytic and Cellulolytic Acidobacteria From Acidic Sub-arctic Soils and Boreal Peatlands.</title>
        <authorList>
            <person name="Belova S.E."/>
            <person name="Ravin N.V."/>
            <person name="Pankratov T.A."/>
            <person name="Rakitin A.L."/>
            <person name="Ivanova A.A."/>
            <person name="Beletsky A.V."/>
            <person name="Mardanov A.V."/>
            <person name="Sinninghe Damste J.S."/>
            <person name="Dedysh S.N."/>
        </authorList>
    </citation>
    <scope>NUCLEOTIDE SEQUENCE [LARGE SCALE GENOMIC DNA]</scope>
    <source>
        <strain evidence="17 18">SBC82</strain>
    </source>
</reference>
<keyword evidence="8" id="KW-1278">Translocase</keyword>
<evidence type="ECO:0000256" key="6">
    <source>
        <dbReference type="ARBA" id="ARBA00022723"/>
    </source>
</evidence>
<dbReference type="AlphaFoldDB" id="A0A2Z5G8G4"/>
<dbReference type="PANTHER" id="PTHR24960:SF84">
    <property type="entry name" value="HYDROGENASE SUBUNIT"/>
    <property type="match status" value="1"/>
</dbReference>
<evidence type="ECO:0000256" key="12">
    <source>
        <dbReference type="ARBA" id="ARBA00023136"/>
    </source>
</evidence>
<keyword evidence="18" id="KW-1185">Reference proteome</keyword>
<dbReference type="InterPro" id="IPR016214">
    <property type="entry name" value="NAD-red_Hydgase_HoxS_gsu"/>
</dbReference>
<dbReference type="OrthoDB" id="9805142at2"/>
<dbReference type="GO" id="GO:0051537">
    <property type="term" value="F:2 iron, 2 sulfur cluster binding"/>
    <property type="evidence" value="ECO:0007669"/>
    <property type="project" value="UniProtKB-KW"/>
</dbReference>
<name>A0A2Z5G8G4_9BACT</name>
<evidence type="ECO:0000256" key="7">
    <source>
        <dbReference type="ARBA" id="ARBA00022737"/>
    </source>
</evidence>
<dbReference type="PROSITE" id="PS51839">
    <property type="entry name" value="4FE4S_HC3"/>
    <property type="match status" value="1"/>
</dbReference>
<keyword evidence="4" id="KW-0004">4Fe-4S</keyword>
<dbReference type="SUPFAM" id="SSF54862">
    <property type="entry name" value="4Fe-4S ferredoxins"/>
    <property type="match status" value="1"/>
</dbReference>
<keyword evidence="17" id="KW-0371">Homeobox</keyword>
<keyword evidence="6" id="KW-0479">Metal-binding</keyword>
<dbReference type="PANTHER" id="PTHR24960">
    <property type="entry name" value="PHOTOSYSTEM I IRON-SULFUR CENTER-RELATED"/>
    <property type="match status" value="1"/>
</dbReference>
<dbReference type="Pfam" id="PF22117">
    <property type="entry name" value="Fer4_Nqo3"/>
    <property type="match status" value="1"/>
</dbReference>
<dbReference type="NCBIfam" id="NF005745">
    <property type="entry name" value="PRK07569.1"/>
    <property type="match status" value="1"/>
</dbReference>
<comment type="similarity">
    <text evidence="3">Belongs to the complex I 75 kDa subunit family.</text>
</comment>
<evidence type="ECO:0000313" key="18">
    <source>
        <dbReference type="Proteomes" id="UP000253606"/>
    </source>
</evidence>